<evidence type="ECO:0000313" key="4">
    <source>
        <dbReference type="EMBL" id="NLW34534.1"/>
    </source>
</evidence>
<dbReference type="Gene3D" id="3.40.718.10">
    <property type="entry name" value="Isopropylmalate Dehydrogenase"/>
    <property type="match status" value="1"/>
</dbReference>
<dbReference type="Proteomes" id="UP000777265">
    <property type="component" value="Unassembled WGS sequence"/>
</dbReference>
<keyword evidence="1" id="KW-0479">Metal-binding</keyword>
<dbReference type="PANTHER" id="PTHR30004:SF6">
    <property type="entry name" value="D-THREONATE 4-PHOSPHATE DEHYDROGENASE"/>
    <property type="match status" value="1"/>
</dbReference>
<dbReference type="EMBL" id="JAAYEE010000062">
    <property type="protein sequence ID" value="NLW34534.1"/>
    <property type="molecule type" value="Genomic_DNA"/>
</dbReference>
<evidence type="ECO:0000313" key="5">
    <source>
        <dbReference type="Proteomes" id="UP000777265"/>
    </source>
</evidence>
<evidence type="ECO:0000256" key="3">
    <source>
        <dbReference type="ARBA" id="ARBA00023027"/>
    </source>
</evidence>
<dbReference type="NCBIfam" id="TIGR00557">
    <property type="entry name" value="pdxA"/>
    <property type="match status" value="1"/>
</dbReference>
<keyword evidence="2 4" id="KW-0560">Oxidoreductase</keyword>
<dbReference type="AlphaFoldDB" id="A0A351U832"/>
<dbReference type="EC" id="1.1.1.262" evidence="4"/>
<keyword evidence="3" id="KW-0520">NAD</keyword>
<dbReference type="SUPFAM" id="SSF53659">
    <property type="entry name" value="Isocitrate/Isopropylmalate dehydrogenase-like"/>
    <property type="match status" value="1"/>
</dbReference>
<reference evidence="4" key="1">
    <citation type="journal article" date="2020" name="Biotechnol. Biofuels">
        <title>New insights from the biogas microbiome by comprehensive genome-resolved metagenomics of nearly 1600 species originating from multiple anaerobic digesters.</title>
        <authorList>
            <person name="Campanaro S."/>
            <person name="Treu L."/>
            <person name="Rodriguez-R L.M."/>
            <person name="Kovalovszki A."/>
            <person name="Ziels R.M."/>
            <person name="Maus I."/>
            <person name="Zhu X."/>
            <person name="Kougias P.G."/>
            <person name="Basile A."/>
            <person name="Luo G."/>
            <person name="Schluter A."/>
            <person name="Konstantinidis K.T."/>
            <person name="Angelidaki I."/>
        </authorList>
    </citation>
    <scope>NUCLEOTIDE SEQUENCE</scope>
    <source>
        <strain evidence="4">AS06rmzACSIP_7</strain>
    </source>
</reference>
<dbReference type="PANTHER" id="PTHR30004">
    <property type="entry name" value="4-HYDROXYTHREONINE-4-PHOSPHATE DEHYDROGENASE"/>
    <property type="match status" value="1"/>
</dbReference>
<dbReference type="GO" id="GO:0046872">
    <property type="term" value="F:metal ion binding"/>
    <property type="evidence" value="ECO:0007669"/>
    <property type="project" value="UniProtKB-KW"/>
</dbReference>
<reference evidence="4" key="2">
    <citation type="submission" date="2020-01" db="EMBL/GenBank/DDBJ databases">
        <authorList>
            <person name="Campanaro S."/>
        </authorList>
    </citation>
    <scope>NUCLEOTIDE SEQUENCE</scope>
    <source>
        <strain evidence="4">AS06rmzACSIP_7</strain>
    </source>
</reference>
<dbReference type="GO" id="GO:0051287">
    <property type="term" value="F:NAD binding"/>
    <property type="evidence" value="ECO:0007669"/>
    <property type="project" value="InterPro"/>
</dbReference>
<gene>
    <name evidence="4" type="primary">pdxA</name>
    <name evidence="4" type="ORF">GXY80_03485</name>
</gene>
<dbReference type="Pfam" id="PF04166">
    <property type="entry name" value="PdxA"/>
    <property type="match status" value="1"/>
</dbReference>
<evidence type="ECO:0000256" key="2">
    <source>
        <dbReference type="ARBA" id="ARBA00023002"/>
    </source>
</evidence>
<sequence>MKRIAITMGDPAGIGGELILKALPSMSGQSTPVIVGDRAVMETLQKTLFKGKSFVFKNFQEGRPGDAELLDLGLVRDLRFGITDPAYGAASFRYIIEALKLAFLGDISAIVTCPISKASIHSAGIDFPGHTEILAHYSGVQDYIMMMANRTMRVVLVTIHIPLREVPTTITTEKILRCISITHSSLKAYFDVKKPCIKVCGLNPHAGEQGVIGSEEEAIREAIARARSLTMDVDGPFPADTLFHRADCDAFVAMYHDQGLIPVKTVDFKRTVNLTLGLPIIRTSPGHGTGFDIAGKGVADPSGLIEAYRIAEQMSTKQDKSQTKAS</sequence>
<dbReference type="STRING" id="909663.GCA_000512235_01265"/>
<accession>A0A351U832</accession>
<dbReference type="GO" id="GO:0050570">
    <property type="term" value="F:4-hydroxythreonine-4-phosphate dehydrogenase activity"/>
    <property type="evidence" value="ECO:0007669"/>
    <property type="project" value="UniProtKB-EC"/>
</dbReference>
<comment type="caution">
    <text evidence="4">The sequence shown here is derived from an EMBL/GenBank/DDBJ whole genome shotgun (WGS) entry which is preliminary data.</text>
</comment>
<protein>
    <submittedName>
        <fullName evidence="4">4-hydroxythreonine-4-phosphate dehydrogenase PdxA</fullName>
        <ecNumber evidence="4">1.1.1.262</ecNumber>
    </submittedName>
</protein>
<evidence type="ECO:0000256" key="1">
    <source>
        <dbReference type="ARBA" id="ARBA00022723"/>
    </source>
</evidence>
<proteinExistence type="predicted"/>
<dbReference type="InterPro" id="IPR005255">
    <property type="entry name" value="PdxA_fam"/>
</dbReference>
<name>A0A351U832_9BACT</name>
<organism evidence="4 5">
    <name type="scientific">Syntrophorhabdus aromaticivorans</name>
    <dbReference type="NCBI Taxonomy" id="328301"/>
    <lineage>
        <taxon>Bacteria</taxon>
        <taxon>Pseudomonadati</taxon>
        <taxon>Thermodesulfobacteriota</taxon>
        <taxon>Syntrophorhabdia</taxon>
        <taxon>Syntrophorhabdales</taxon>
        <taxon>Syntrophorhabdaceae</taxon>
        <taxon>Syntrophorhabdus</taxon>
    </lineage>
</organism>